<dbReference type="GO" id="GO:0031507">
    <property type="term" value="P:heterochromatin formation"/>
    <property type="evidence" value="ECO:0000318"/>
    <property type="project" value="GO_Central"/>
</dbReference>
<dbReference type="GO" id="GO:0140951">
    <property type="term" value="F:histone H3K27 trimethyltransferase activity"/>
    <property type="evidence" value="ECO:0007669"/>
    <property type="project" value="UniProtKB-EC"/>
</dbReference>
<dbReference type="PROSITE" id="PS51633">
    <property type="entry name" value="CXC"/>
    <property type="match status" value="1"/>
</dbReference>
<keyword evidence="4" id="KW-0949">S-adenosyl-L-methionine</keyword>
<comment type="subcellular location">
    <subcellularLocation>
        <location evidence="1">Nucleus</location>
    </subcellularLocation>
</comment>
<sequence>MAEDGKEVFIEKLTTDITTMQKKIQADRISYIRDKLSLNRIKLAIISSELFTLAKSRQDVCSDNNTAENNNMLSLRKSNMSWNLNNPTDYGFPEKDNTYSSSREELTSPTIVFGKWIFNPIKLPFFEKIPPYTTWIFLARNQRMVDEQSVVGRRQIYYDQLCGETLICSDSETEMAEPEEEKHNFSEGEDQILFKIINEYGSDNEVIDILRLFINAASFEISERYENLLIKHQAKNIIYSGKSPEEMEKDQFLNKTLSAALDSYDNLFCRRCFTFDCRLHGCSPVVILPSEKLPLNLDSDGMEKPCGDQCYILRNGTQDHFIVTPDSEAENSNSSNISTSRLSYNVYYPNKKQKENENKDSIEAHYENQNKYTSEASGSSSKKEWKPIEKDLFLKGLEIFGRNSCLVAMNLLSGLKTCTEVYRYMFHDYDTMLNRSMMKKKSSRNNTTDPDYMKTMPTRARTWRRRGRGRKLKYTWKSTGYPSIRKHIADGKERCRKYVPCGCQQMCGKDCPCHKNGTCCEKYCGCSKSCKNRFRGCHCAKSQCMSRQCPCFASGRECDPDVCRNCWVTCGGDTSLGEPAEPPSRGDDYQCGNMKLLLRQQEKILLGKSDVAGWGAFLKNPVNKHTYLGEYTGELISHKEADKRGKIYDISNSSFLFDLNDQYVLDAYRKGDKLKFANHSSNPNCYAKIMLVAGDHRVGIFANERIEASEELFYDYRYGDNEAPAWARKPEGSKKEDSSHNNKRAYKIA</sequence>
<dbReference type="PANTHER" id="PTHR45747:SF14">
    <property type="entry name" value="HISTONE-LYSINE N-METHYLTRANSFERASE EZA1"/>
    <property type="match status" value="1"/>
</dbReference>
<dbReference type="PROSITE" id="PS50280">
    <property type="entry name" value="SET"/>
    <property type="match status" value="1"/>
</dbReference>
<dbReference type="InterPro" id="IPR046341">
    <property type="entry name" value="SET_dom_sf"/>
</dbReference>
<dbReference type="GO" id="GO:0003682">
    <property type="term" value="F:chromatin binding"/>
    <property type="evidence" value="ECO:0000318"/>
    <property type="project" value="GO_Central"/>
</dbReference>
<dbReference type="PROSITE" id="PS51576">
    <property type="entry name" value="SAM_MT43_EZ"/>
    <property type="match status" value="1"/>
</dbReference>
<dbReference type="GO" id="GO:0046976">
    <property type="term" value="F:histone H3K27 methyltransferase activity"/>
    <property type="evidence" value="ECO:0000318"/>
    <property type="project" value="GO_Central"/>
</dbReference>
<dbReference type="InterPro" id="IPR001214">
    <property type="entry name" value="SET_dom"/>
</dbReference>
<dbReference type="FunFam" id="2.170.270.10:FF:000001">
    <property type="entry name" value="Putative histone-lysine N-methyltransferase EZH2"/>
    <property type="match status" value="1"/>
</dbReference>
<keyword evidence="11" id="KW-1185">Reference proteome</keyword>
<dbReference type="InterPro" id="IPR041355">
    <property type="entry name" value="Pre-SET_CXC"/>
</dbReference>
<dbReference type="Proteomes" id="UP000036987">
    <property type="component" value="Unassembled WGS sequence"/>
</dbReference>
<evidence type="ECO:0000256" key="7">
    <source>
        <dbReference type="SAM" id="MobiDB-lite"/>
    </source>
</evidence>
<feature type="domain" description="SET" evidence="8">
    <location>
        <begin position="602"/>
        <end position="717"/>
    </location>
</feature>
<dbReference type="CDD" id="cd10519">
    <property type="entry name" value="SET_EZH"/>
    <property type="match status" value="1"/>
</dbReference>
<dbReference type="EMBL" id="LFYR01000235">
    <property type="protein sequence ID" value="KMZ74840.1"/>
    <property type="molecule type" value="Genomic_DNA"/>
</dbReference>
<dbReference type="OMA" id="DMCAGST"/>
<evidence type="ECO:0000256" key="3">
    <source>
        <dbReference type="ARBA" id="ARBA00022679"/>
    </source>
</evidence>
<organism evidence="10 11">
    <name type="scientific">Zostera marina</name>
    <name type="common">Eelgrass</name>
    <dbReference type="NCBI Taxonomy" id="29655"/>
    <lineage>
        <taxon>Eukaryota</taxon>
        <taxon>Viridiplantae</taxon>
        <taxon>Streptophyta</taxon>
        <taxon>Embryophyta</taxon>
        <taxon>Tracheophyta</taxon>
        <taxon>Spermatophyta</taxon>
        <taxon>Magnoliopsida</taxon>
        <taxon>Liliopsida</taxon>
        <taxon>Zosteraceae</taxon>
        <taxon>Zostera</taxon>
    </lineage>
</organism>
<dbReference type="GO" id="GO:0005634">
    <property type="term" value="C:nucleus"/>
    <property type="evidence" value="ECO:0000318"/>
    <property type="project" value="GO_Central"/>
</dbReference>
<dbReference type="InterPro" id="IPR058609">
    <property type="entry name" value="HTH_CLF-like"/>
</dbReference>
<dbReference type="InterPro" id="IPR045318">
    <property type="entry name" value="EZH1/2-like"/>
</dbReference>
<dbReference type="AlphaFoldDB" id="A0A0K9Q313"/>
<dbReference type="Pfam" id="PF21358">
    <property type="entry name" value="Ezh2_MCSS"/>
    <property type="match status" value="1"/>
</dbReference>
<dbReference type="Pfam" id="PF00856">
    <property type="entry name" value="SET"/>
    <property type="match status" value="1"/>
</dbReference>
<reference evidence="11" key="1">
    <citation type="journal article" date="2016" name="Nature">
        <title>The genome of the seagrass Zostera marina reveals angiosperm adaptation to the sea.</title>
        <authorList>
            <person name="Olsen J.L."/>
            <person name="Rouze P."/>
            <person name="Verhelst B."/>
            <person name="Lin Y.-C."/>
            <person name="Bayer T."/>
            <person name="Collen J."/>
            <person name="Dattolo E."/>
            <person name="De Paoli E."/>
            <person name="Dittami S."/>
            <person name="Maumus F."/>
            <person name="Michel G."/>
            <person name="Kersting A."/>
            <person name="Lauritano C."/>
            <person name="Lohaus R."/>
            <person name="Toepel M."/>
            <person name="Tonon T."/>
            <person name="Vanneste K."/>
            <person name="Amirebrahimi M."/>
            <person name="Brakel J."/>
            <person name="Bostroem C."/>
            <person name="Chovatia M."/>
            <person name="Grimwood J."/>
            <person name="Jenkins J.W."/>
            <person name="Jueterbock A."/>
            <person name="Mraz A."/>
            <person name="Stam W.T."/>
            <person name="Tice H."/>
            <person name="Bornberg-Bauer E."/>
            <person name="Green P.J."/>
            <person name="Pearson G.A."/>
            <person name="Procaccini G."/>
            <person name="Duarte C.M."/>
            <person name="Schmutz J."/>
            <person name="Reusch T.B.H."/>
            <person name="Van de Peer Y."/>
        </authorList>
    </citation>
    <scope>NUCLEOTIDE SEQUENCE [LARGE SCALE GENOMIC DNA]</scope>
    <source>
        <strain evidence="11">cv. Finnish</strain>
    </source>
</reference>
<dbReference type="PANTHER" id="PTHR45747">
    <property type="entry name" value="HISTONE-LYSINE N-METHYLTRANSFERASE E(Z)"/>
    <property type="match status" value="1"/>
</dbReference>
<evidence type="ECO:0000259" key="8">
    <source>
        <dbReference type="PROSITE" id="PS50280"/>
    </source>
</evidence>
<dbReference type="GO" id="GO:0031519">
    <property type="term" value="C:PcG protein complex"/>
    <property type="evidence" value="ECO:0007669"/>
    <property type="project" value="InterPro"/>
</dbReference>
<name>A0A0K9Q313_ZOSMR</name>
<comment type="catalytic activity">
    <reaction evidence="6">
        <text>L-lysyl(27)-[histone H3] + 3 S-adenosyl-L-methionine = N(6),N(6),N(6)-trimethyl-L-lysyl(27)-[histone H3] + 3 S-adenosyl-L-homocysteine + 3 H(+)</text>
        <dbReference type="Rhea" id="RHEA:60292"/>
        <dbReference type="Rhea" id="RHEA-COMP:15535"/>
        <dbReference type="Rhea" id="RHEA-COMP:15548"/>
        <dbReference type="ChEBI" id="CHEBI:15378"/>
        <dbReference type="ChEBI" id="CHEBI:29969"/>
        <dbReference type="ChEBI" id="CHEBI:57856"/>
        <dbReference type="ChEBI" id="CHEBI:59789"/>
        <dbReference type="ChEBI" id="CHEBI:61961"/>
        <dbReference type="EC" id="2.1.1.356"/>
    </reaction>
</comment>
<feature type="region of interest" description="Disordered" evidence="7">
    <location>
        <begin position="724"/>
        <end position="749"/>
    </location>
</feature>
<dbReference type="Pfam" id="PF18264">
    <property type="entry name" value="preSET_CXC"/>
    <property type="match status" value="1"/>
</dbReference>
<comment type="caution">
    <text evidence="10">The sequence shown here is derived from an EMBL/GenBank/DDBJ whole genome shotgun (WGS) entry which is preliminary data.</text>
</comment>
<keyword evidence="2 10" id="KW-0489">Methyltransferase</keyword>
<dbReference type="InterPro" id="IPR026489">
    <property type="entry name" value="CXC_dom"/>
</dbReference>
<dbReference type="SMART" id="SM01114">
    <property type="entry name" value="CXC"/>
    <property type="match status" value="1"/>
</dbReference>
<dbReference type="STRING" id="29655.A0A0K9Q313"/>
<dbReference type="Gene3D" id="2.170.270.10">
    <property type="entry name" value="SET domain"/>
    <property type="match status" value="1"/>
</dbReference>
<dbReference type="InterPro" id="IPR025778">
    <property type="entry name" value="Hist-Lys_N-MeTrfase_plant"/>
</dbReference>
<dbReference type="InterPro" id="IPR048358">
    <property type="entry name" value="EZH1/2_MCSS"/>
</dbReference>
<feature type="compositionally biased region" description="Basic and acidic residues" evidence="7">
    <location>
        <begin position="728"/>
        <end position="740"/>
    </location>
</feature>
<dbReference type="GO" id="GO:0032259">
    <property type="term" value="P:methylation"/>
    <property type="evidence" value="ECO:0007669"/>
    <property type="project" value="UniProtKB-KW"/>
</dbReference>
<evidence type="ECO:0000259" key="9">
    <source>
        <dbReference type="PROSITE" id="PS51633"/>
    </source>
</evidence>
<dbReference type="Pfam" id="PF25996">
    <property type="entry name" value="HTH_CLF_N"/>
    <property type="match status" value="1"/>
</dbReference>
<dbReference type="SMART" id="SM00317">
    <property type="entry name" value="SET"/>
    <property type="match status" value="1"/>
</dbReference>
<dbReference type="SUPFAM" id="SSF82199">
    <property type="entry name" value="SET domain"/>
    <property type="match status" value="1"/>
</dbReference>
<dbReference type="InterPro" id="IPR033467">
    <property type="entry name" value="Tesmin/TSO1-like_CXC"/>
</dbReference>
<evidence type="ECO:0000256" key="2">
    <source>
        <dbReference type="ARBA" id="ARBA00022603"/>
    </source>
</evidence>
<keyword evidence="3 10" id="KW-0808">Transferase</keyword>
<proteinExistence type="predicted"/>
<evidence type="ECO:0000256" key="5">
    <source>
        <dbReference type="ARBA" id="ARBA00023242"/>
    </source>
</evidence>
<dbReference type="OrthoDB" id="6141102at2759"/>
<evidence type="ECO:0000256" key="6">
    <source>
        <dbReference type="ARBA" id="ARBA00048568"/>
    </source>
</evidence>
<evidence type="ECO:0000256" key="4">
    <source>
        <dbReference type="ARBA" id="ARBA00022691"/>
    </source>
</evidence>
<keyword evidence="5" id="KW-0539">Nucleus</keyword>
<evidence type="ECO:0000313" key="11">
    <source>
        <dbReference type="Proteomes" id="UP000036987"/>
    </source>
</evidence>
<evidence type="ECO:0000256" key="1">
    <source>
        <dbReference type="ARBA" id="ARBA00004123"/>
    </source>
</evidence>
<accession>A0A0K9Q313</accession>
<feature type="domain" description="CXC" evidence="9">
    <location>
        <begin position="479"/>
        <end position="583"/>
    </location>
</feature>
<gene>
    <name evidence="10" type="ORF">ZOSMA_121G00140</name>
</gene>
<protein>
    <submittedName>
        <fullName evidence="10">Histone-lysine N-methyltransferase</fullName>
    </submittedName>
</protein>
<evidence type="ECO:0000313" key="10">
    <source>
        <dbReference type="EMBL" id="KMZ74840.1"/>
    </source>
</evidence>